<dbReference type="OMA" id="AVLQCYQ"/>
<organism evidence="1">
    <name type="scientific">Trypanosoma vivax (strain Y486)</name>
    <dbReference type="NCBI Taxonomy" id="1055687"/>
    <lineage>
        <taxon>Eukaryota</taxon>
        <taxon>Discoba</taxon>
        <taxon>Euglenozoa</taxon>
        <taxon>Kinetoplastea</taxon>
        <taxon>Metakinetoplastina</taxon>
        <taxon>Trypanosomatida</taxon>
        <taxon>Trypanosomatidae</taxon>
        <taxon>Trypanosoma</taxon>
        <taxon>Duttonella</taxon>
    </lineage>
</organism>
<name>G0TV46_TRYVY</name>
<dbReference type="VEuPathDB" id="TriTrypDB:TvY486_0500210"/>
<reference evidence="1" key="1">
    <citation type="journal article" date="2012" name="Proc. Natl. Acad. Sci. U.S.A.">
        <title>Antigenic diversity is generated by distinct evolutionary mechanisms in African trypanosome species.</title>
        <authorList>
            <person name="Jackson A.P."/>
            <person name="Berry A."/>
            <person name="Aslett M."/>
            <person name="Allison H.C."/>
            <person name="Burton P."/>
            <person name="Vavrova-Anderson J."/>
            <person name="Brown R."/>
            <person name="Browne H."/>
            <person name="Corton N."/>
            <person name="Hauser H."/>
            <person name="Gamble J."/>
            <person name="Gilderthorp R."/>
            <person name="Marcello L."/>
            <person name="McQuillan J."/>
            <person name="Otto T.D."/>
            <person name="Quail M.A."/>
            <person name="Sanders M.J."/>
            <person name="van Tonder A."/>
            <person name="Ginger M.L."/>
            <person name="Field M.C."/>
            <person name="Barry J.D."/>
            <person name="Hertz-Fowler C."/>
            <person name="Berriman M."/>
        </authorList>
    </citation>
    <scope>NUCLEOTIDE SEQUENCE</scope>
    <source>
        <strain evidence="1">Y486</strain>
    </source>
</reference>
<sequence length="165" mass="18254">MTGNEPEASDYTPQELLTAIVMEHKKLEAANQSNMDRMYGALTSPFKPGDKPCEVLRVDTVRCFEEMIGKTRVGGTLIQSGGSDKTVSSMNRQIGYSGGSASREDGIFPIRRDFPPVHHCYDSVLRYETCVLEKTLSQHNSMLASFEVRRLRGLALSSEKDSGMA</sequence>
<evidence type="ECO:0000313" key="1">
    <source>
        <dbReference type="EMBL" id="CCC47812.1"/>
    </source>
</evidence>
<proteinExistence type="predicted"/>
<gene>
    <name evidence="1" type="ORF">TVY486_0500210</name>
</gene>
<protein>
    <submittedName>
        <fullName evidence="1">Uncharacterized protein</fullName>
    </submittedName>
</protein>
<dbReference type="AlphaFoldDB" id="G0TV46"/>
<dbReference type="EMBL" id="HE573021">
    <property type="protein sequence ID" value="CCC47812.1"/>
    <property type="molecule type" value="Genomic_DNA"/>
</dbReference>
<accession>G0TV46</accession>